<proteinExistence type="predicted"/>
<feature type="domain" description="Putative restriction endonuclease" evidence="1">
    <location>
        <begin position="13"/>
        <end position="180"/>
    </location>
</feature>
<gene>
    <name evidence="2" type="ORF">CATMQ487_12150</name>
</gene>
<dbReference type="Pfam" id="PF05685">
    <property type="entry name" value="Uma2"/>
    <property type="match status" value="1"/>
</dbReference>
<evidence type="ECO:0000259" key="1">
    <source>
        <dbReference type="Pfam" id="PF05685"/>
    </source>
</evidence>
<dbReference type="EMBL" id="AP025730">
    <property type="protein sequence ID" value="BDI04245.1"/>
    <property type="molecule type" value="Genomic_DNA"/>
</dbReference>
<sequence length="189" mass="21034">MGLPQPKVPFDRQDYFAWETQQPTKNEYVAGEVFAMVGARQEHALVALALAARFREHLRGTRCRAYPTDMKLEVEAADAVFYPDVMVSCDEADRSRALAIQAPCLIVEVLSDSTAAYDRGAKFAAYRRLPSLQEYLLVDIDARRLELFRRETVGWVLHEPVGEGDAALLPLTSIGLDLTAADTFGDLQA</sequence>
<dbReference type="PANTHER" id="PTHR36558:SF1">
    <property type="entry name" value="RESTRICTION ENDONUCLEASE DOMAIN-CONTAINING PROTEIN-RELATED"/>
    <property type="match status" value="1"/>
</dbReference>
<dbReference type="SUPFAM" id="SSF52980">
    <property type="entry name" value="Restriction endonuclease-like"/>
    <property type="match status" value="1"/>
</dbReference>
<dbReference type="Gene3D" id="3.90.1570.10">
    <property type="entry name" value="tt1808, chain A"/>
    <property type="match status" value="1"/>
</dbReference>
<reference evidence="2" key="1">
    <citation type="submission" date="2022-04" db="EMBL/GenBank/DDBJ databases">
        <title>Whole genome sequence of Sphaerotilus sp. FB-5.</title>
        <authorList>
            <person name="Takeda M."/>
            <person name="Narihara S."/>
            <person name="Akimoto M."/>
            <person name="Akimoto R."/>
            <person name="Nishiyashiki S."/>
            <person name="Murakami T."/>
        </authorList>
    </citation>
    <scope>NUCLEOTIDE SEQUENCE</scope>
    <source>
        <strain evidence="2">FB-5</strain>
    </source>
</reference>
<dbReference type="CDD" id="cd06260">
    <property type="entry name" value="DUF820-like"/>
    <property type="match status" value="1"/>
</dbReference>
<keyword evidence="3" id="KW-1185">Reference proteome</keyword>
<name>A0ABN6PLZ3_9BURK</name>
<protein>
    <recommendedName>
        <fullName evidence="1">Putative restriction endonuclease domain-containing protein</fullName>
    </recommendedName>
</protein>
<dbReference type="InterPro" id="IPR011335">
    <property type="entry name" value="Restrct_endonuc-II-like"/>
</dbReference>
<evidence type="ECO:0000313" key="3">
    <source>
        <dbReference type="Proteomes" id="UP001057498"/>
    </source>
</evidence>
<evidence type="ECO:0000313" key="2">
    <source>
        <dbReference type="EMBL" id="BDI04245.1"/>
    </source>
</evidence>
<organism evidence="2 3">
    <name type="scientific">Sphaerotilus microaerophilus</name>
    <dbReference type="NCBI Taxonomy" id="2914710"/>
    <lineage>
        <taxon>Bacteria</taxon>
        <taxon>Pseudomonadati</taxon>
        <taxon>Pseudomonadota</taxon>
        <taxon>Betaproteobacteria</taxon>
        <taxon>Burkholderiales</taxon>
        <taxon>Sphaerotilaceae</taxon>
        <taxon>Sphaerotilus</taxon>
    </lineage>
</organism>
<dbReference type="InterPro" id="IPR012296">
    <property type="entry name" value="Nuclease_put_TT1808"/>
</dbReference>
<dbReference type="RefSeq" id="WP_251972381.1">
    <property type="nucleotide sequence ID" value="NZ_AP025730.1"/>
</dbReference>
<dbReference type="PANTHER" id="PTHR36558">
    <property type="entry name" value="GLR1098 PROTEIN"/>
    <property type="match status" value="1"/>
</dbReference>
<accession>A0ABN6PLZ3</accession>
<dbReference type="Proteomes" id="UP001057498">
    <property type="component" value="Chromosome"/>
</dbReference>
<dbReference type="InterPro" id="IPR008538">
    <property type="entry name" value="Uma2"/>
</dbReference>